<dbReference type="AlphaFoldDB" id="A0A316YSV4"/>
<dbReference type="InParanoid" id="A0A316YSV4"/>
<evidence type="ECO:0000256" key="4">
    <source>
        <dbReference type="SAM" id="MobiDB-lite"/>
    </source>
</evidence>
<dbReference type="SUPFAM" id="SSF143800">
    <property type="entry name" value="L28p-like"/>
    <property type="match status" value="1"/>
</dbReference>
<dbReference type="Pfam" id="PF00830">
    <property type="entry name" value="Ribosomal_L28"/>
    <property type="match status" value="1"/>
</dbReference>
<dbReference type="PANTHER" id="PTHR13528">
    <property type="entry name" value="39S RIBOSOMAL PROTEIN L28, MITOCHONDRIAL"/>
    <property type="match status" value="1"/>
</dbReference>
<evidence type="ECO:0000256" key="1">
    <source>
        <dbReference type="ARBA" id="ARBA00008760"/>
    </source>
</evidence>
<keyword evidence="2" id="KW-0689">Ribosomal protein</keyword>
<feature type="compositionally biased region" description="Polar residues" evidence="4">
    <location>
        <begin position="1"/>
        <end position="13"/>
    </location>
</feature>
<dbReference type="STRING" id="215250.A0A316YSV4"/>
<reference evidence="5 6" key="1">
    <citation type="journal article" date="2018" name="Mol. Biol. Evol.">
        <title>Broad Genomic Sampling Reveals a Smut Pathogenic Ancestry of the Fungal Clade Ustilaginomycotina.</title>
        <authorList>
            <person name="Kijpornyongpan T."/>
            <person name="Mondo S.J."/>
            <person name="Barry K."/>
            <person name="Sandor L."/>
            <person name="Lee J."/>
            <person name="Lipzen A."/>
            <person name="Pangilinan J."/>
            <person name="LaButti K."/>
            <person name="Hainaut M."/>
            <person name="Henrissat B."/>
            <person name="Grigoriev I.V."/>
            <person name="Spatafora J.W."/>
            <person name="Aime M.C."/>
        </authorList>
    </citation>
    <scope>NUCLEOTIDE SEQUENCE [LARGE SCALE GENOMIC DNA]</scope>
    <source>
        <strain evidence="5 6">MCA 4198</strain>
    </source>
</reference>
<organism evidence="5 6">
    <name type="scientific">Acaromyces ingoldii</name>
    <dbReference type="NCBI Taxonomy" id="215250"/>
    <lineage>
        <taxon>Eukaryota</taxon>
        <taxon>Fungi</taxon>
        <taxon>Dikarya</taxon>
        <taxon>Basidiomycota</taxon>
        <taxon>Ustilaginomycotina</taxon>
        <taxon>Exobasidiomycetes</taxon>
        <taxon>Exobasidiales</taxon>
        <taxon>Cryptobasidiaceae</taxon>
        <taxon>Acaromyces</taxon>
    </lineage>
</organism>
<evidence type="ECO:0000313" key="6">
    <source>
        <dbReference type="Proteomes" id="UP000245768"/>
    </source>
</evidence>
<sequence>MWATQVLQTSRTTYRGVRGSGAGQSLKTSARSSSASRPTQAAAVLSGQVFKRSQRGLFDGALPQSGNVIPKSRQKTARTWRPNVQLKSVWSDILQANLKLHVSTKAMRTMRKMGGLDTYLAKRDGAYLGEMGRSLRNQLGSIVREKQNGVPLDVLREEMNETLGQNADVSLEHGVDEAATLKGTEDALQTEMDRMTLELQNKATLQERIGEAAAPAAQQQQQQQ</sequence>
<name>A0A316YSV4_9BASI</name>
<dbReference type="Proteomes" id="UP000245768">
    <property type="component" value="Unassembled WGS sequence"/>
</dbReference>
<dbReference type="GeneID" id="37043298"/>
<evidence type="ECO:0000256" key="3">
    <source>
        <dbReference type="ARBA" id="ARBA00023274"/>
    </source>
</evidence>
<proteinExistence type="inferred from homology"/>
<dbReference type="EMBL" id="KZ819635">
    <property type="protein sequence ID" value="PWN92379.1"/>
    <property type="molecule type" value="Genomic_DNA"/>
</dbReference>
<keyword evidence="3" id="KW-0687">Ribonucleoprotein</keyword>
<protein>
    <recommendedName>
        <fullName evidence="7">Ribosomal protein L28</fullName>
    </recommendedName>
</protein>
<evidence type="ECO:0000313" key="5">
    <source>
        <dbReference type="EMBL" id="PWN92379.1"/>
    </source>
</evidence>
<dbReference type="InterPro" id="IPR037147">
    <property type="entry name" value="Ribosomal_bL28_sf"/>
</dbReference>
<feature type="region of interest" description="Disordered" evidence="4">
    <location>
        <begin position="1"/>
        <end position="38"/>
    </location>
</feature>
<dbReference type="InterPro" id="IPR034704">
    <property type="entry name" value="Ribosomal_bL28/bL31-like_sf"/>
</dbReference>
<dbReference type="InterPro" id="IPR026569">
    <property type="entry name" value="Ribosomal_bL28"/>
</dbReference>
<gene>
    <name evidence="5" type="ORF">FA10DRAFT_266152</name>
</gene>
<evidence type="ECO:0008006" key="7">
    <source>
        <dbReference type="Google" id="ProtNLM"/>
    </source>
</evidence>
<comment type="similarity">
    <text evidence="1">Belongs to the bacterial ribosomal protein bL28 family.</text>
</comment>
<feature type="compositionally biased region" description="Low complexity" evidence="4">
    <location>
        <begin position="28"/>
        <end position="38"/>
    </location>
</feature>
<dbReference type="PANTHER" id="PTHR13528:SF2">
    <property type="entry name" value="LARGE RIBOSOMAL SUBUNIT PROTEIN BL28M"/>
    <property type="match status" value="1"/>
</dbReference>
<dbReference type="RefSeq" id="XP_025379577.1">
    <property type="nucleotide sequence ID" value="XM_025521382.1"/>
</dbReference>
<accession>A0A316YSV4</accession>
<dbReference type="OrthoDB" id="361870at2759"/>
<dbReference type="GO" id="GO:0003735">
    <property type="term" value="F:structural constituent of ribosome"/>
    <property type="evidence" value="ECO:0007669"/>
    <property type="project" value="InterPro"/>
</dbReference>
<dbReference type="GO" id="GO:0005762">
    <property type="term" value="C:mitochondrial large ribosomal subunit"/>
    <property type="evidence" value="ECO:0007669"/>
    <property type="project" value="TreeGrafter"/>
</dbReference>
<evidence type="ECO:0000256" key="2">
    <source>
        <dbReference type="ARBA" id="ARBA00022980"/>
    </source>
</evidence>
<dbReference type="Gene3D" id="2.30.170.40">
    <property type="entry name" value="Ribosomal protein L28/L24"/>
    <property type="match status" value="1"/>
</dbReference>
<keyword evidence="6" id="KW-1185">Reference proteome</keyword>